<keyword evidence="8" id="KW-1185">Reference proteome</keyword>
<gene>
    <name evidence="7" type="ORF">H0E84_18400</name>
</gene>
<dbReference type="AlphaFoldDB" id="A0A853JG36"/>
<name>A0A853JG36_9GAMM</name>
<evidence type="ECO:0000313" key="7">
    <source>
        <dbReference type="EMBL" id="NZA28351.1"/>
    </source>
</evidence>
<protein>
    <submittedName>
        <fullName evidence="7">Flippase-like domain-containing protein</fullName>
    </submittedName>
</protein>
<sequence>MKARRALGCTILSAVVIIFAWLVHESWTVIVGMLTGARWHIAVSSVLLLSFGNVQIGHVFAALVSRSSSGGARSSSALGIFLVSQVAKYVPGRIWGVAMQVSMLRAPGSTAAVVGANIELAILVLMVVLGVALTCLVGWISGLMAAAVALLATFAGCALILSMDSLAQLARLARRCLPRIAKFAFLRREAESVGRGPGGELTRDTYARLAIYILLYCAGWWLLVVSITGLDARDSLAIVAAMSLSYVAGALSMLPGGLGVREGAMVLLAPAVGMTHADMGALALVSRAVLLMMDAIAAMLGIWLMRRDFFGGEKGV</sequence>
<evidence type="ECO:0000256" key="3">
    <source>
        <dbReference type="ARBA" id="ARBA00022692"/>
    </source>
</evidence>
<organism evidence="7 8">
    <name type="scientific">Luteimonas salinisoli</name>
    <dbReference type="NCBI Taxonomy" id="2752307"/>
    <lineage>
        <taxon>Bacteria</taxon>
        <taxon>Pseudomonadati</taxon>
        <taxon>Pseudomonadota</taxon>
        <taxon>Gammaproteobacteria</taxon>
        <taxon>Lysobacterales</taxon>
        <taxon>Lysobacteraceae</taxon>
        <taxon>Luteimonas</taxon>
    </lineage>
</organism>
<feature type="transmembrane region" description="Helical" evidence="6">
    <location>
        <begin position="7"/>
        <end position="24"/>
    </location>
</feature>
<dbReference type="EMBL" id="JACCKA010000092">
    <property type="protein sequence ID" value="NZA28351.1"/>
    <property type="molecule type" value="Genomic_DNA"/>
</dbReference>
<keyword evidence="4 6" id="KW-1133">Transmembrane helix</keyword>
<evidence type="ECO:0000256" key="6">
    <source>
        <dbReference type="SAM" id="Phobius"/>
    </source>
</evidence>
<keyword evidence="2" id="KW-1003">Cell membrane</keyword>
<dbReference type="Pfam" id="PF03706">
    <property type="entry name" value="LPG_synthase_TM"/>
    <property type="match status" value="1"/>
</dbReference>
<keyword evidence="5 6" id="KW-0472">Membrane</keyword>
<reference evidence="7 8" key="1">
    <citation type="submission" date="2020-07" db="EMBL/GenBank/DDBJ databases">
        <title>Luteimonas sp. SJ-92.</title>
        <authorList>
            <person name="Huang X.-X."/>
            <person name="Xu L."/>
            <person name="Sun J.-Q."/>
        </authorList>
    </citation>
    <scope>NUCLEOTIDE SEQUENCE [LARGE SCALE GENOMIC DNA]</scope>
    <source>
        <strain evidence="7 8">SJ-92</strain>
    </source>
</reference>
<proteinExistence type="predicted"/>
<dbReference type="Proteomes" id="UP000578091">
    <property type="component" value="Unassembled WGS sequence"/>
</dbReference>
<evidence type="ECO:0000313" key="8">
    <source>
        <dbReference type="Proteomes" id="UP000578091"/>
    </source>
</evidence>
<evidence type="ECO:0000256" key="2">
    <source>
        <dbReference type="ARBA" id="ARBA00022475"/>
    </source>
</evidence>
<evidence type="ECO:0000256" key="1">
    <source>
        <dbReference type="ARBA" id="ARBA00004651"/>
    </source>
</evidence>
<feature type="transmembrane region" description="Helical" evidence="6">
    <location>
        <begin position="236"/>
        <end position="260"/>
    </location>
</feature>
<feature type="transmembrane region" description="Helical" evidence="6">
    <location>
        <begin position="209"/>
        <end position="230"/>
    </location>
</feature>
<evidence type="ECO:0000256" key="4">
    <source>
        <dbReference type="ARBA" id="ARBA00022989"/>
    </source>
</evidence>
<comment type="subcellular location">
    <subcellularLocation>
        <location evidence="1">Cell membrane</location>
        <topology evidence="1">Multi-pass membrane protein</topology>
    </subcellularLocation>
</comment>
<comment type="caution">
    <text evidence="7">The sequence shown here is derived from an EMBL/GenBank/DDBJ whole genome shotgun (WGS) entry which is preliminary data.</text>
</comment>
<dbReference type="InterPro" id="IPR022791">
    <property type="entry name" value="L-PG_synthase/AglD"/>
</dbReference>
<feature type="transmembrane region" description="Helical" evidence="6">
    <location>
        <begin position="139"/>
        <end position="161"/>
    </location>
</feature>
<evidence type="ECO:0000256" key="5">
    <source>
        <dbReference type="ARBA" id="ARBA00023136"/>
    </source>
</evidence>
<feature type="transmembrane region" description="Helical" evidence="6">
    <location>
        <begin position="111"/>
        <end position="133"/>
    </location>
</feature>
<keyword evidence="3 6" id="KW-0812">Transmembrane</keyword>
<feature type="transmembrane region" description="Helical" evidence="6">
    <location>
        <begin position="39"/>
        <end position="64"/>
    </location>
</feature>
<dbReference type="RefSeq" id="WP_180680117.1">
    <property type="nucleotide sequence ID" value="NZ_JACCKA010000092.1"/>
</dbReference>
<accession>A0A853JG36</accession>
<dbReference type="GO" id="GO:0005886">
    <property type="term" value="C:plasma membrane"/>
    <property type="evidence" value="ECO:0007669"/>
    <property type="project" value="UniProtKB-SubCell"/>
</dbReference>
<feature type="transmembrane region" description="Helical" evidence="6">
    <location>
        <begin position="281"/>
        <end position="305"/>
    </location>
</feature>